<gene>
    <name evidence="2" type="ORF">DR871_014675</name>
</gene>
<sequence length="634" mass="74398">MREIVYFWIADFRNIQNQGFNFGSEYEYYTEISDTEIITKRTENDFYIPNFFQTEESNSILNISAFVGENGAGKSNFLDALKSALTQDRDWFEYLIVFKDANGEVFCFDYFEGRKAKYEFSQSKGTPAFTEVIYYNPALDNKIYPITHDNNAWIDISTDWLILKDLEEQKSTKPNLSQIELFAAEEIARQLKLSNDSEFVMFLNEKINIPSEIRIVSVAGNFPSKIDGTKSSVRNVPYNYRNYYDLFNEMGMVVNQYAQEERKIQIERKIPDEINPYTRKKCFAIFLDHLLKNIFYHFELTNHYLDKGNIVVSLEDLKKLDYEEAVYTFIKNIDLIDNTDYIINFIEYTKIIIFDAKVEFLNYGEISWVTPKDYLKNFLMLKDEYLNQLSKFSDYNVPRSFIGYSWTGLSTGEKALFNLFSRFFFANSLIIEKVKTEKFNHKKTPNMLYILIDEAESGFHLQWQKEYVNDIIEFIPKTLVFETDEGKLYPKIQLIFTTHSTLTLSDIPNTHISYIRSRDKKAYVLNGEEKPNKSFGANVHTLMSDSFFLRNGLVGSFAIKKINEIIAILNSKKPSSKEIEKVKAVIKIIDEPVLKTKLQSMLSKFDNSSEYEIKRLEQMKEEIESRIKKLKRND</sequence>
<dbReference type="Gene3D" id="3.40.50.300">
    <property type="entry name" value="P-loop containing nucleotide triphosphate hydrolases"/>
    <property type="match status" value="1"/>
</dbReference>
<dbReference type="GO" id="GO:0000731">
    <property type="term" value="P:DNA synthesis involved in DNA repair"/>
    <property type="evidence" value="ECO:0007669"/>
    <property type="project" value="TreeGrafter"/>
</dbReference>
<dbReference type="GO" id="GO:0006302">
    <property type="term" value="P:double-strand break repair"/>
    <property type="evidence" value="ECO:0007669"/>
    <property type="project" value="TreeGrafter"/>
</dbReference>
<evidence type="ECO:0000259" key="1">
    <source>
        <dbReference type="Pfam" id="PF13304"/>
    </source>
</evidence>
<dbReference type="InterPro" id="IPR027417">
    <property type="entry name" value="P-loop_NTPase"/>
</dbReference>
<dbReference type="GO" id="GO:0016887">
    <property type="term" value="F:ATP hydrolysis activity"/>
    <property type="evidence" value="ECO:0007669"/>
    <property type="project" value="InterPro"/>
</dbReference>
<keyword evidence="3" id="KW-1185">Reference proteome</keyword>
<comment type="caution">
    <text evidence="2">The sequence shown here is derived from an EMBL/GenBank/DDBJ whole genome shotgun (WGS) entry which is preliminary data.</text>
</comment>
<dbReference type="AlphaFoldDB" id="A0A482TVY7"/>
<dbReference type="OrthoDB" id="997844at2"/>
<dbReference type="PANTHER" id="PTHR32182">
    <property type="entry name" value="DNA REPLICATION AND REPAIR PROTEIN RECF"/>
    <property type="match status" value="1"/>
</dbReference>
<proteinExistence type="predicted"/>
<name>A0A482TVY7_9FLAO</name>
<dbReference type="Proteomes" id="UP000253235">
    <property type="component" value="Unassembled WGS sequence"/>
</dbReference>
<accession>A0A482TVY7</accession>
<dbReference type="SUPFAM" id="SSF52540">
    <property type="entry name" value="P-loop containing nucleoside triphosphate hydrolases"/>
    <property type="match status" value="1"/>
</dbReference>
<protein>
    <submittedName>
        <fullName evidence="2">ATP-binding protein</fullName>
    </submittedName>
</protein>
<keyword evidence="2" id="KW-0067">ATP-binding</keyword>
<dbReference type="RefSeq" id="WP_113667185.1">
    <property type="nucleotide sequence ID" value="NZ_QNVY02000006.1"/>
</dbReference>
<evidence type="ECO:0000313" key="3">
    <source>
        <dbReference type="Proteomes" id="UP000253235"/>
    </source>
</evidence>
<dbReference type="GO" id="GO:0005524">
    <property type="term" value="F:ATP binding"/>
    <property type="evidence" value="ECO:0007669"/>
    <property type="project" value="UniProtKB-KW"/>
</dbReference>
<dbReference type="Pfam" id="PF13304">
    <property type="entry name" value="AAA_21"/>
    <property type="match status" value="1"/>
</dbReference>
<organism evidence="2 3">
    <name type="scientific">Flavobacterium petrolei</name>
    <dbReference type="NCBI Taxonomy" id="2259594"/>
    <lineage>
        <taxon>Bacteria</taxon>
        <taxon>Pseudomonadati</taxon>
        <taxon>Bacteroidota</taxon>
        <taxon>Flavobacteriia</taxon>
        <taxon>Flavobacteriales</taxon>
        <taxon>Flavobacteriaceae</taxon>
        <taxon>Flavobacterium</taxon>
    </lineage>
</organism>
<dbReference type="PANTHER" id="PTHR32182:SF22">
    <property type="entry name" value="ATP-DEPENDENT ENDONUCLEASE, OLD FAMILY-RELATED"/>
    <property type="match status" value="1"/>
</dbReference>
<evidence type="ECO:0000313" key="2">
    <source>
        <dbReference type="EMBL" id="RYJ50740.1"/>
    </source>
</evidence>
<keyword evidence="2" id="KW-0547">Nucleotide-binding</keyword>
<feature type="domain" description="ATPase AAA-type core" evidence="1">
    <location>
        <begin position="63"/>
        <end position="504"/>
    </location>
</feature>
<reference evidence="2 3" key="1">
    <citation type="submission" date="2019-01" db="EMBL/GenBank/DDBJ databases">
        <title>Flavobacterium sp. nov. isolated from arctic soil.</title>
        <authorList>
            <person name="Kim D.-U."/>
        </authorList>
    </citation>
    <scope>NUCLEOTIDE SEQUENCE [LARGE SCALE GENOMIC DNA]</scope>
    <source>
        <strain evidence="2 3">Kopri-42</strain>
    </source>
</reference>
<dbReference type="EMBL" id="QNVY02000006">
    <property type="protein sequence ID" value="RYJ50740.1"/>
    <property type="molecule type" value="Genomic_DNA"/>
</dbReference>
<dbReference type="InterPro" id="IPR003959">
    <property type="entry name" value="ATPase_AAA_core"/>
</dbReference>